<keyword evidence="2 10" id="KW-0812">Transmembrane</keyword>
<dbReference type="PROSITE" id="PS50268">
    <property type="entry name" value="CADHERIN_2"/>
    <property type="match status" value="3"/>
</dbReference>
<comment type="subcellular location">
    <subcellularLocation>
        <location evidence="1">Membrane</location>
    </subcellularLocation>
</comment>
<evidence type="ECO:0000256" key="5">
    <source>
        <dbReference type="ARBA" id="ARBA00022889"/>
    </source>
</evidence>
<evidence type="ECO:0000313" key="13">
    <source>
        <dbReference type="Proteomes" id="UP000663823"/>
    </source>
</evidence>
<evidence type="ECO:0000313" key="12">
    <source>
        <dbReference type="EMBL" id="CAF3678189.1"/>
    </source>
</evidence>
<dbReference type="InterPro" id="IPR020894">
    <property type="entry name" value="Cadherin_CS"/>
</dbReference>
<name>A0A818T0I0_9BILA</name>
<evidence type="ECO:0000256" key="7">
    <source>
        <dbReference type="ARBA" id="ARBA00023136"/>
    </source>
</evidence>
<dbReference type="EMBL" id="CAJOAX010001029">
    <property type="protein sequence ID" value="CAF3678189.1"/>
    <property type="molecule type" value="Genomic_DNA"/>
</dbReference>
<feature type="domain" description="Cadherin" evidence="11">
    <location>
        <begin position="261"/>
        <end position="365"/>
    </location>
</feature>
<evidence type="ECO:0000256" key="9">
    <source>
        <dbReference type="SAM" id="MobiDB-lite"/>
    </source>
</evidence>
<evidence type="ECO:0000256" key="1">
    <source>
        <dbReference type="ARBA" id="ARBA00004370"/>
    </source>
</evidence>
<feature type="transmembrane region" description="Helical" evidence="10">
    <location>
        <begin position="581"/>
        <end position="605"/>
    </location>
</feature>
<organism evidence="12 13">
    <name type="scientific">Rotaria sordida</name>
    <dbReference type="NCBI Taxonomy" id="392033"/>
    <lineage>
        <taxon>Eukaryota</taxon>
        <taxon>Metazoa</taxon>
        <taxon>Spiralia</taxon>
        <taxon>Gnathifera</taxon>
        <taxon>Rotifera</taxon>
        <taxon>Eurotatoria</taxon>
        <taxon>Bdelloidea</taxon>
        <taxon>Philodinida</taxon>
        <taxon>Philodinidae</taxon>
        <taxon>Rotaria</taxon>
    </lineage>
</organism>
<comment type="caution">
    <text evidence="12">The sequence shown here is derived from an EMBL/GenBank/DDBJ whole genome shotgun (WGS) entry which is preliminary data.</text>
</comment>
<dbReference type="GO" id="GO:0007156">
    <property type="term" value="P:homophilic cell adhesion via plasma membrane adhesion molecules"/>
    <property type="evidence" value="ECO:0007669"/>
    <property type="project" value="InterPro"/>
</dbReference>
<dbReference type="Proteomes" id="UP000663823">
    <property type="component" value="Unassembled WGS sequence"/>
</dbReference>
<keyword evidence="7 10" id="KW-0472">Membrane</keyword>
<keyword evidence="6 10" id="KW-1133">Transmembrane helix</keyword>
<proteinExistence type="predicted"/>
<dbReference type="PANTHER" id="PTHR24025:SF31">
    <property type="entry name" value="NEURAL-CADHERIN"/>
    <property type="match status" value="1"/>
</dbReference>
<keyword evidence="3" id="KW-0677">Repeat</keyword>
<dbReference type="GO" id="GO:0005886">
    <property type="term" value="C:plasma membrane"/>
    <property type="evidence" value="ECO:0007669"/>
    <property type="project" value="InterPro"/>
</dbReference>
<evidence type="ECO:0000256" key="2">
    <source>
        <dbReference type="ARBA" id="ARBA00022692"/>
    </source>
</evidence>
<accession>A0A818T0I0</accession>
<dbReference type="SUPFAM" id="SSF49313">
    <property type="entry name" value="Cadherin-like"/>
    <property type="match status" value="2"/>
</dbReference>
<dbReference type="AlphaFoldDB" id="A0A818T0I0"/>
<feature type="domain" description="Cadherin" evidence="11">
    <location>
        <begin position="151"/>
        <end position="260"/>
    </location>
</feature>
<feature type="compositionally biased region" description="Low complexity" evidence="9">
    <location>
        <begin position="654"/>
        <end position="664"/>
    </location>
</feature>
<feature type="region of interest" description="Disordered" evidence="9">
    <location>
        <begin position="694"/>
        <end position="713"/>
    </location>
</feature>
<dbReference type="InterPro" id="IPR015919">
    <property type="entry name" value="Cadherin-like_sf"/>
</dbReference>
<evidence type="ECO:0000256" key="4">
    <source>
        <dbReference type="ARBA" id="ARBA00022837"/>
    </source>
</evidence>
<dbReference type="Gene3D" id="2.60.40.60">
    <property type="entry name" value="Cadherins"/>
    <property type="match status" value="3"/>
</dbReference>
<dbReference type="PROSITE" id="PS00232">
    <property type="entry name" value="CADHERIN_1"/>
    <property type="match status" value="1"/>
</dbReference>
<dbReference type="PANTHER" id="PTHR24025">
    <property type="entry name" value="DESMOGLEIN FAMILY MEMBER"/>
    <property type="match status" value="1"/>
</dbReference>
<feature type="compositionally biased region" description="Low complexity" evidence="9">
    <location>
        <begin position="694"/>
        <end position="705"/>
    </location>
</feature>
<dbReference type="InterPro" id="IPR050971">
    <property type="entry name" value="Cadherin-domain_protein"/>
</dbReference>
<gene>
    <name evidence="12" type="ORF">OTI717_LOCUS11035</name>
</gene>
<evidence type="ECO:0000256" key="3">
    <source>
        <dbReference type="ARBA" id="ARBA00022737"/>
    </source>
</evidence>
<reference evidence="12" key="1">
    <citation type="submission" date="2021-02" db="EMBL/GenBank/DDBJ databases">
        <authorList>
            <person name="Nowell W R."/>
        </authorList>
    </citation>
    <scope>NUCLEOTIDE SEQUENCE</scope>
</reference>
<dbReference type="InterPro" id="IPR002126">
    <property type="entry name" value="Cadherin-like_dom"/>
</dbReference>
<dbReference type="PRINTS" id="PR00205">
    <property type="entry name" value="CADHERIN"/>
</dbReference>
<feature type="region of interest" description="Disordered" evidence="9">
    <location>
        <begin position="638"/>
        <end position="670"/>
    </location>
</feature>
<dbReference type="CDD" id="cd11304">
    <property type="entry name" value="Cadherin_repeat"/>
    <property type="match status" value="2"/>
</dbReference>
<evidence type="ECO:0000259" key="11">
    <source>
        <dbReference type="PROSITE" id="PS50268"/>
    </source>
</evidence>
<feature type="domain" description="Cadherin" evidence="11">
    <location>
        <begin position="41"/>
        <end position="150"/>
    </location>
</feature>
<evidence type="ECO:0000256" key="10">
    <source>
        <dbReference type="SAM" id="Phobius"/>
    </source>
</evidence>
<keyword evidence="4 8" id="KW-0106">Calcium</keyword>
<evidence type="ECO:0000256" key="6">
    <source>
        <dbReference type="ARBA" id="ARBA00022989"/>
    </source>
</evidence>
<dbReference type="GO" id="GO:0005509">
    <property type="term" value="F:calcium ion binding"/>
    <property type="evidence" value="ECO:0007669"/>
    <property type="project" value="UniProtKB-UniRule"/>
</dbReference>
<dbReference type="GO" id="GO:0005911">
    <property type="term" value="C:cell-cell junction"/>
    <property type="evidence" value="ECO:0007669"/>
    <property type="project" value="TreeGrafter"/>
</dbReference>
<keyword evidence="5" id="KW-0130">Cell adhesion</keyword>
<dbReference type="SMART" id="SM00112">
    <property type="entry name" value="CA"/>
    <property type="match status" value="2"/>
</dbReference>
<evidence type="ECO:0000256" key="8">
    <source>
        <dbReference type="PROSITE-ProRule" id="PRU00043"/>
    </source>
</evidence>
<sequence length="869" mass="97142">MQTSLELPSNSNGLRRQSIQYNAGNIMMMQPYSQLCTLQFLPALQIITMPENTKPTELVTRLQITGTQSEIATRLIYNSPDVKTNGTDYFTLNFTDLYLRYSLDYEWWTSINNPNPFRFIVECKILTNQSIYNIDFQLDLIDVNDNPPRFNQSLYKININETTPIGTIIPTLISAYDLDSSIYGVFSYHLLSNSSSYTSYFQLVNSTNANLVLMKSLDYNSMIPNFNLTIIVQDNLNASLFSQAIISIHIIDVDNLNPTFLSASYNLNISITTIAGSQVTPNEGRIFAYDQDLGINTTILYSILTSNIYLLIDNNTGVLTLQSDLNSTMQFDLLIKAEQVDNKNRSITTILHVNVYELNIYPPNFLNLPYIMIGYATNNLNQIPIFNGSINDNDMMPRLNYGYICNTPLLNLNIKKISVRNFQIQPIYSQTLPICRPCLCTLNVSDGLYSTQTNLNILLYNPVSFSMNSYLFSTDYPLNNPSIIIGSIQIINDNLCSVQYSLVGQSSSLFSISQTGNITWSNPSNLPTQEAYQFQVIVKQNCSSLIMNISTDIIITIRNFPSSILTTTTTISSSRIDNSTIYAIIGGVGAFILIVIAILFIIIYYRIQRAKHRVPPFFKIRKHSPAQGLSFFKSKSPLSNSSPYTLGVRDDDSSNSSSDQTSSSPMNNRLLSGHYKVSELPVNTTIEELLSSYDNRSTSSSSSSSGIGDHGISTNIGSFRTTIRETNDHQQLDTINEDIQWVNNNQQQQQQQLRRLNGLRHQIIPDDSMDIISESHEVDNRLRQNTNACLTCLNSNSINHVCSCSCSLLSNTSIHLLLSSSSSSSSGSTTTVAACQQQTTTTTTTVEVGPNSFPSYDYARFSPIAATRC</sequence>
<protein>
    <recommendedName>
        <fullName evidence="11">Cadherin domain-containing protein</fullName>
    </recommendedName>
</protein>